<dbReference type="Proteomes" id="UP000295270">
    <property type="component" value="Unassembled WGS sequence"/>
</dbReference>
<reference evidence="1 3" key="1">
    <citation type="journal article" date="2015" name="Stand. Genomic Sci.">
        <title>Genomic Encyclopedia of Bacterial and Archaeal Type Strains, Phase III: the genomes of soil and plant-associated and newly described type strains.</title>
        <authorList>
            <person name="Whitman W.B."/>
            <person name="Woyke T."/>
            <person name="Klenk H.P."/>
            <person name="Zhou Y."/>
            <person name="Lilburn T.G."/>
            <person name="Beck B.J."/>
            <person name="De Vos P."/>
            <person name="Vandamme P."/>
            <person name="Eisen J.A."/>
            <person name="Garrity G."/>
            <person name="Hugenholtz P."/>
            <person name="Kyrpides N.C."/>
        </authorList>
    </citation>
    <scope>NUCLEOTIDE SEQUENCE [LARGE SCALE GENOMIC DNA]</scope>
    <source>
        <strain evidence="1 3">P5626</strain>
    </source>
</reference>
<gene>
    <name evidence="2" type="ORF">D0809_08995</name>
    <name evidence="1" type="ORF">EV142_102678</name>
</gene>
<accession>A0A4Y7UFP8</accession>
<proteinExistence type="predicted"/>
<dbReference type="Proteomes" id="UP000298340">
    <property type="component" value="Unassembled WGS sequence"/>
</dbReference>
<evidence type="ECO:0000313" key="1">
    <source>
        <dbReference type="EMBL" id="TCN60058.1"/>
    </source>
</evidence>
<organism evidence="2 4">
    <name type="scientific">Flavobacterium circumlabens</name>
    <dbReference type="NCBI Taxonomy" id="2133765"/>
    <lineage>
        <taxon>Bacteria</taxon>
        <taxon>Pseudomonadati</taxon>
        <taxon>Bacteroidota</taxon>
        <taxon>Flavobacteriia</taxon>
        <taxon>Flavobacteriales</taxon>
        <taxon>Flavobacteriaceae</taxon>
        <taxon>Flavobacterium</taxon>
    </lineage>
</organism>
<reference evidence="2 4" key="2">
    <citation type="journal article" date="2018" name="Syst. Appl. Microbiol.">
        <title>Flavobacterium circumlabens sp. nov. and Flavobacterium cupreum sp. nov., two psychrotrophic species isolated from Antarctic environmental samples.</title>
        <authorList>
            <person name="Kralova S."/>
            <person name="Busse H.J."/>
            <person name="Svec P."/>
            <person name="Maslanova I."/>
            <person name="Stankova E."/>
            <person name="Bartak M."/>
            <person name="Sedlacek I."/>
        </authorList>
    </citation>
    <scope>NUCLEOTIDE SEQUENCE [LARGE SCALE GENOMIC DNA]</scope>
    <source>
        <strain evidence="2 4">CCM 8828</strain>
    </source>
</reference>
<reference evidence="1" key="3">
    <citation type="submission" date="2019-03" db="EMBL/GenBank/DDBJ databases">
        <authorList>
            <person name="Whitman W."/>
            <person name="Huntemann M."/>
            <person name="Clum A."/>
            <person name="Pillay M."/>
            <person name="Palaniappan K."/>
            <person name="Varghese N."/>
            <person name="Mikhailova N."/>
            <person name="Stamatis D."/>
            <person name="Reddy T."/>
            <person name="Daum C."/>
            <person name="Shapiro N."/>
            <person name="Ivanova N."/>
            <person name="Kyrpides N."/>
            <person name="Woyke T."/>
        </authorList>
    </citation>
    <scope>NUCLEOTIDE SEQUENCE</scope>
    <source>
        <strain evidence="1">P5626</strain>
    </source>
</reference>
<sequence>MENLINQENFADLKELIENKIAAVPAHYLLYGAIGSLLLSSYLKKTGHHQAGSFIGKLSVPIIAIGVKKYSDLLQSESDVRTESQAEHF</sequence>
<comment type="caution">
    <text evidence="2">The sequence shown here is derived from an EMBL/GenBank/DDBJ whole genome shotgun (WGS) entry which is preliminary data.</text>
</comment>
<keyword evidence="3" id="KW-1185">Reference proteome</keyword>
<dbReference type="EMBL" id="QWDN01000002">
    <property type="protein sequence ID" value="TEB45290.1"/>
    <property type="molecule type" value="Genomic_DNA"/>
</dbReference>
<evidence type="ECO:0000313" key="3">
    <source>
        <dbReference type="Proteomes" id="UP000295270"/>
    </source>
</evidence>
<dbReference type="OrthoDB" id="1367027at2"/>
<evidence type="ECO:0000313" key="2">
    <source>
        <dbReference type="EMBL" id="TEB45290.1"/>
    </source>
</evidence>
<dbReference type="EMBL" id="SLWA01000002">
    <property type="protein sequence ID" value="TCN60058.1"/>
    <property type="molecule type" value="Genomic_DNA"/>
</dbReference>
<name>A0A4Y7UFP8_9FLAO</name>
<evidence type="ECO:0000313" key="4">
    <source>
        <dbReference type="Proteomes" id="UP000298340"/>
    </source>
</evidence>
<protein>
    <submittedName>
        <fullName evidence="2">Uncharacterized protein</fullName>
    </submittedName>
</protein>
<dbReference type="RefSeq" id="WP_132034200.1">
    <property type="nucleotide sequence ID" value="NZ_QWDN01000002.1"/>
</dbReference>
<dbReference type="AlphaFoldDB" id="A0A4Y7UFP8"/>